<dbReference type="PANTHER" id="PTHR31623">
    <property type="entry name" value="F21J9.9"/>
    <property type="match status" value="1"/>
</dbReference>
<evidence type="ECO:0000313" key="4">
    <source>
        <dbReference type="EMBL" id="PQQ18616.1"/>
    </source>
</evidence>
<name>A0A315AWI9_PRUYE</name>
<organism evidence="4 5">
    <name type="scientific">Prunus yedoensis var. nudiflora</name>
    <dbReference type="NCBI Taxonomy" id="2094558"/>
    <lineage>
        <taxon>Eukaryota</taxon>
        <taxon>Viridiplantae</taxon>
        <taxon>Streptophyta</taxon>
        <taxon>Embryophyta</taxon>
        <taxon>Tracheophyta</taxon>
        <taxon>Spermatophyta</taxon>
        <taxon>Magnoliopsida</taxon>
        <taxon>eudicotyledons</taxon>
        <taxon>Gunneridae</taxon>
        <taxon>Pentapetalae</taxon>
        <taxon>rosids</taxon>
        <taxon>fabids</taxon>
        <taxon>Rosales</taxon>
        <taxon>Rosaceae</taxon>
        <taxon>Amygdaloideae</taxon>
        <taxon>Amygdaleae</taxon>
        <taxon>Prunus</taxon>
    </lineage>
</organism>
<dbReference type="Gene3D" id="3.30.559.10">
    <property type="entry name" value="Chloramphenicol acetyltransferase-like domain"/>
    <property type="match status" value="1"/>
</dbReference>
<keyword evidence="3" id="KW-0012">Acyltransferase</keyword>
<reference evidence="4 5" key="1">
    <citation type="submission" date="2018-02" db="EMBL/GenBank/DDBJ databases">
        <title>Draft genome of wild Prunus yedoensis var. nudiflora.</title>
        <authorList>
            <person name="Baek S."/>
            <person name="Kim J.-H."/>
            <person name="Choi K."/>
            <person name="Kim G.-B."/>
            <person name="Cho A."/>
            <person name="Jang H."/>
            <person name="Shin C.-H."/>
            <person name="Yu H.-J."/>
            <person name="Mun J.-H."/>
        </authorList>
    </citation>
    <scope>NUCLEOTIDE SEQUENCE [LARGE SCALE GENOMIC DNA]</scope>
    <source>
        <strain evidence="5">cv. Jeju island</strain>
        <tissue evidence="4">Leaf</tissue>
    </source>
</reference>
<dbReference type="Proteomes" id="UP000250321">
    <property type="component" value="Unassembled WGS sequence"/>
</dbReference>
<evidence type="ECO:0000256" key="3">
    <source>
        <dbReference type="ARBA" id="ARBA00023315"/>
    </source>
</evidence>
<gene>
    <name evidence="4" type="ORF">Pyn_03651</name>
</gene>
<evidence type="ECO:0000313" key="5">
    <source>
        <dbReference type="Proteomes" id="UP000250321"/>
    </source>
</evidence>
<dbReference type="EMBL" id="PJQY01000103">
    <property type="protein sequence ID" value="PQQ18616.1"/>
    <property type="molecule type" value="Genomic_DNA"/>
</dbReference>
<dbReference type="STRING" id="2094558.A0A315AWI9"/>
<comment type="similarity">
    <text evidence="1">Belongs to the plant acyltransferase family.</text>
</comment>
<dbReference type="GO" id="GO:0016746">
    <property type="term" value="F:acyltransferase activity"/>
    <property type="evidence" value="ECO:0007669"/>
    <property type="project" value="UniProtKB-KW"/>
</dbReference>
<dbReference type="InterPro" id="IPR023213">
    <property type="entry name" value="CAT-like_dom_sf"/>
</dbReference>
<sequence>MKRVPDKKKDQYLEARVNCQLADFLQQPEPKFLNHLILETDSETAQVALGSVLLLVQINVFNCRGIAIVVSPMHKIGDVTSLYTFARTSASINRDDGVGGRLASGV</sequence>
<comment type="caution">
    <text evidence="4">The sequence shown here is derived from an EMBL/GenBank/DDBJ whole genome shotgun (WGS) entry which is preliminary data.</text>
</comment>
<protein>
    <submittedName>
        <fullName evidence="4">Vinorine synthase-like</fullName>
    </submittedName>
</protein>
<dbReference type="AlphaFoldDB" id="A0A315AWI9"/>
<dbReference type="Pfam" id="PF02458">
    <property type="entry name" value="Transferase"/>
    <property type="match status" value="1"/>
</dbReference>
<dbReference type="PANTHER" id="PTHR31623:SF128">
    <property type="entry name" value="SALUTARIDINOL 7-O-ACETYLTRANSFERASE-LIKE"/>
    <property type="match status" value="1"/>
</dbReference>
<keyword evidence="2" id="KW-0808">Transferase</keyword>
<evidence type="ECO:0000256" key="2">
    <source>
        <dbReference type="ARBA" id="ARBA00022679"/>
    </source>
</evidence>
<evidence type="ECO:0000256" key="1">
    <source>
        <dbReference type="ARBA" id="ARBA00009861"/>
    </source>
</evidence>
<dbReference type="OrthoDB" id="671439at2759"/>
<keyword evidence="5" id="KW-1185">Reference proteome</keyword>
<proteinExistence type="inferred from homology"/>
<accession>A0A315AWI9</accession>